<gene>
    <name evidence="7" type="ORF">RDB_LOCUS90419</name>
</gene>
<proteinExistence type="inferred from homology"/>
<dbReference type="GO" id="GO:0016491">
    <property type="term" value="F:oxidoreductase activity"/>
    <property type="evidence" value="ECO:0007669"/>
    <property type="project" value="UniProtKB-KW"/>
</dbReference>
<comment type="similarity">
    <text evidence="1">Belongs to the NADH:flavin oxidoreductase/NADH oxidase family.</text>
</comment>
<dbReference type="Pfam" id="PF00724">
    <property type="entry name" value="Oxidored_FMN"/>
    <property type="match status" value="1"/>
</dbReference>
<evidence type="ECO:0000256" key="2">
    <source>
        <dbReference type="ARBA" id="ARBA00022630"/>
    </source>
</evidence>
<evidence type="ECO:0000256" key="4">
    <source>
        <dbReference type="ARBA" id="ARBA00023002"/>
    </source>
</evidence>
<evidence type="ECO:0000313" key="8">
    <source>
        <dbReference type="Proteomes" id="UP000663843"/>
    </source>
</evidence>
<evidence type="ECO:0000259" key="6">
    <source>
        <dbReference type="Pfam" id="PF00724"/>
    </source>
</evidence>
<keyword evidence="4" id="KW-0560">Oxidoreductase</keyword>
<dbReference type="InterPro" id="IPR013785">
    <property type="entry name" value="Aldolase_TIM"/>
</dbReference>
<evidence type="ECO:0000256" key="5">
    <source>
        <dbReference type="SAM" id="MobiDB-lite"/>
    </source>
</evidence>
<keyword evidence="3" id="KW-0288">FMN</keyword>
<dbReference type="EMBL" id="CAJMWT010002804">
    <property type="protein sequence ID" value="CAE6454992.1"/>
    <property type="molecule type" value="Genomic_DNA"/>
</dbReference>
<dbReference type="GO" id="GO:0010181">
    <property type="term" value="F:FMN binding"/>
    <property type="evidence" value="ECO:0007669"/>
    <property type="project" value="InterPro"/>
</dbReference>
<evidence type="ECO:0000256" key="3">
    <source>
        <dbReference type="ARBA" id="ARBA00022643"/>
    </source>
</evidence>
<name>A0A8H3GLB6_9AGAM</name>
<dbReference type="InterPro" id="IPR051799">
    <property type="entry name" value="NADH_flavin_oxidoreductase"/>
</dbReference>
<keyword evidence="2" id="KW-0285">Flavoprotein</keyword>
<reference evidence="7" key="1">
    <citation type="submission" date="2021-01" db="EMBL/GenBank/DDBJ databases">
        <authorList>
            <person name="Kaushik A."/>
        </authorList>
    </citation>
    <scope>NUCLEOTIDE SEQUENCE</scope>
    <source>
        <strain evidence="7">AG2-2IIIB</strain>
    </source>
</reference>
<dbReference type="Gene3D" id="3.20.20.70">
    <property type="entry name" value="Aldolase class I"/>
    <property type="match status" value="1"/>
</dbReference>
<dbReference type="SUPFAM" id="SSF51395">
    <property type="entry name" value="FMN-linked oxidoreductases"/>
    <property type="match status" value="1"/>
</dbReference>
<dbReference type="PANTHER" id="PTHR43656">
    <property type="entry name" value="BINDING OXIDOREDUCTASE, PUTATIVE (AFU_ORTHOLOGUE AFUA_2G08260)-RELATED"/>
    <property type="match status" value="1"/>
</dbReference>
<evidence type="ECO:0000256" key="1">
    <source>
        <dbReference type="ARBA" id="ARBA00005979"/>
    </source>
</evidence>
<organism evidence="7 8">
    <name type="scientific">Rhizoctonia solani</name>
    <dbReference type="NCBI Taxonomy" id="456999"/>
    <lineage>
        <taxon>Eukaryota</taxon>
        <taxon>Fungi</taxon>
        <taxon>Dikarya</taxon>
        <taxon>Basidiomycota</taxon>
        <taxon>Agaricomycotina</taxon>
        <taxon>Agaricomycetes</taxon>
        <taxon>Cantharellales</taxon>
        <taxon>Ceratobasidiaceae</taxon>
        <taxon>Rhizoctonia</taxon>
    </lineage>
</organism>
<accession>A0A8H3GLB6</accession>
<dbReference type="InterPro" id="IPR001155">
    <property type="entry name" value="OxRdtase_FMN_N"/>
</dbReference>
<comment type="caution">
    <text evidence="7">The sequence shown here is derived from an EMBL/GenBank/DDBJ whole genome shotgun (WGS) entry which is preliminary data.</text>
</comment>
<feature type="region of interest" description="Disordered" evidence="5">
    <location>
        <begin position="1"/>
        <end position="20"/>
    </location>
</feature>
<dbReference type="AlphaFoldDB" id="A0A8H3GLB6"/>
<sequence length="438" mass="47396">MASTTRVSHRFGPATPDPADAKLLGESVTLGFSGRSMPSRIYRAAMGERMYSWDQHDPTARGTPSDRLIRLYETWGRGGYGIIITGHIVVDTSHLATPGNGAITQSNSTPTHVDQFRRMASAGKAHGSLVVMQLSHAGRKAPGYINSHPVSAGDVRLDEQATQPTPLTKEGIDKVVNQFAYAAAIAHQAGFDGIQLDASNGFLLSQFLSTQTNNRSDNYGGDIENRARIIRDLVELVRKEVKDPAFVIGIKIRRDDFQDEINDAKHLCQMLEGLRFDFIELSASGGAYGSSKSQDQSASPLKEFAEQISPLLSKTLVFVCGGFHSSQDMASAIRDGHCACVGLGRTSGSDPLLPSLIIGGHIGGATKPDPDNIDPAVLPWASLTQMQAIAQGKDPIDLSDAEVLRDFNRRAKKFEEQQREGLKQGHVKVGYVGWDEAT</sequence>
<evidence type="ECO:0000313" key="7">
    <source>
        <dbReference type="EMBL" id="CAE6454992.1"/>
    </source>
</evidence>
<protein>
    <recommendedName>
        <fullName evidence="6">NADH:flavin oxidoreductase/NADH oxidase N-terminal domain-containing protein</fullName>
    </recommendedName>
</protein>
<dbReference type="PANTHER" id="PTHR43656:SF5">
    <property type="entry name" value="NADH:FLAVIN OXIDOREDUCTASE_NADH OXIDASE N-TERMINAL DOMAIN-CONTAINING PROTEIN"/>
    <property type="match status" value="1"/>
</dbReference>
<dbReference type="Proteomes" id="UP000663843">
    <property type="component" value="Unassembled WGS sequence"/>
</dbReference>
<feature type="domain" description="NADH:flavin oxidoreductase/NADH oxidase N-terminal" evidence="6">
    <location>
        <begin position="63"/>
        <end position="355"/>
    </location>
</feature>